<evidence type="ECO:0000256" key="1">
    <source>
        <dbReference type="SAM" id="MobiDB-lite"/>
    </source>
</evidence>
<feature type="compositionally biased region" description="Polar residues" evidence="1">
    <location>
        <begin position="66"/>
        <end position="75"/>
    </location>
</feature>
<name>A0ABP0FMX5_CLALP</name>
<sequence>MDEMPLRAGKKKSTNLMQQQASNSSKPSTRFESTIRMKELPNLVTLTSESDDEEQDDEGKLIMRKVSTQRQLQSKEPSRGKVASAVDSILPNSTQQ</sequence>
<dbReference type="EMBL" id="CAWYQH010000079">
    <property type="protein sequence ID" value="CAK8680997.1"/>
    <property type="molecule type" value="Genomic_DNA"/>
</dbReference>
<protein>
    <submittedName>
        <fullName evidence="2">Uncharacterized protein</fullName>
    </submittedName>
</protein>
<keyword evidence="3" id="KW-1185">Reference proteome</keyword>
<accession>A0ABP0FMX5</accession>
<gene>
    <name evidence="2" type="ORF">CVLEPA_LOCUS11221</name>
</gene>
<dbReference type="Proteomes" id="UP001642483">
    <property type="component" value="Unassembled WGS sequence"/>
</dbReference>
<reference evidence="2 3" key="1">
    <citation type="submission" date="2024-02" db="EMBL/GenBank/DDBJ databases">
        <authorList>
            <person name="Daric V."/>
            <person name="Darras S."/>
        </authorList>
    </citation>
    <scope>NUCLEOTIDE SEQUENCE [LARGE SCALE GENOMIC DNA]</scope>
</reference>
<feature type="region of interest" description="Disordered" evidence="1">
    <location>
        <begin position="1"/>
        <end position="96"/>
    </location>
</feature>
<evidence type="ECO:0000313" key="3">
    <source>
        <dbReference type="Proteomes" id="UP001642483"/>
    </source>
</evidence>
<feature type="compositionally biased region" description="Polar residues" evidence="1">
    <location>
        <begin position="14"/>
        <end position="32"/>
    </location>
</feature>
<proteinExistence type="predicted"/>
<evidence type="ECO:0000313" key="2">
    <source>
        <dbReference type="EMBL" id="CAK8680997.1"/>
    </source>
</evidence>
<comment type="caution">
    <text evidence="2">The sequence shown here is derived from an EMBL/GenBank/DDBJ whole genome shotgun (WGS) entry which is preliminary data.</text>
</comment>
<organism evidence="2 3">
    <name type="scientific">Clavelina lepadiformis</name>
    <name type="common">Light-bulb sea squirt</name>
    <name type="synonym">Ascidia lepadiformis</name>
    <dbReference type="NCBI Taxonomy" id="159417"/>
    <lineage>
        <taxon>Eukaryota</taxon>
        <taxon>Metazoa</taxon>
        <taxon>Chordata</taxon>
        <taxon>Tunicata</taxon>
        <taxon>Ascidiacea</taxon>
        <taxon>Aplousobranchia</taxon>
        <taxon>Clavelinidae</taxon>
        <taxon>Clavelina</taxon>
    </lineage>
</organism>